<organism evidence="2 3">
    <name type="scientific">Glossina palpalis gambiensis</name>
    <dbReference type="NCBI Taxonomy" id="67801"/>
    <lineage>
        <taxon>Eukaryota</taxon>
        <taxon>Metazoa</taxon>
        <taxon>Ecdysozoa</taxon>
        <taxon>Arthropoda</taxon>
        <taxon>Hexapoda</taxon>
        <taxon>Insecta</taxon>
        <taxon>Pterygota</taxon>
        <taxon>Neoptera</taxon>
        <taxon>Endopterygota</taxon>
        <taxon>Diptera</taxon>
        <taxon>Brachycera</taxon>
        <taxon>Muscomorpha</taxon>
        <taxon>Hippoboscoidea</taxon>
        <taxon>Glossinidae</taxon>
        <taxon>Glossina</taxon>
    </lineage>
</organism>
<keyword evidence="1" id="KW-1133">Transmembrane helix</keyword>
<keyword evidence="1" id="KW-0812">Transmembrane</keyword>
<dbReference type="AlphaFoldDB" id="A0A1B0B558"/>
<dbReference type="Proteomes" id="UP000092460">
    <property type="component" value="Unassembled WGS sequence"/>
</dbReference>
<reference evidence="3" key="1">
    <citation type="submission" date="2015-01" db="EMBL/GenBank/DDBJ databases">
        <authorList>
            <person name="Aksoy S."/>
            <person name="Warren W."/>
            <person name="Wilson R.K."/>
        </authorList>
    </citation>
    <scope>NUCLEOTIDE SEQUENCE [LARGE SCALE GENOMIC DNA]</scope>
    <source>
        <strain evidence="3">IAEA</strain>
    </source>
</reference>
<proteinExistence type="predicted"/>
<reference evidence="2" key="2">
    <citation type="submission" date="2020-05" db="UniProtKB">
        <authorList>
            <consortium name="EnsemblMetazoa"/>
        </authorList>
    </citation>
    <scope>IDENTIFICATION</scope>
    <source>
        <strain evidence="2">IAEA</strain>
    </source>
</reference>
<sequence length="62" mass="7175">MNEAAQPPRGCCMHLCASLEIMLFFFFYTDLYYYLLSCASNVIIILLLSRITAHFVINRHKG</sequence>
<name>A0A1B0B558_9MUSC</name>
<feature type="transmembrane region" description="Helical" evidence="1">
    <location>
        <begin position="34"/>
        <end position="57"/>
    </location>
</feature>
<evidence type="ECO:0000256" key="1">
    <source>
        <dbReference type="SAM" id="Phobius"/>
    </source>
</evidence>
<evidence type="ECO:0000313" key="3">
    <source>
        <dbReference type="Proteomes" id="UP000092460"/>
    </source>
</evidence>
<protein>
    <submittedName>
        <fullName evidence="2">Uncharacterized protein</fullName>
    </submittedName>
</protein>
<evidence type="ECO:0000313" key="2">
    <source>
        <dbReference type="EnsemblMetazoa" id="GPPI019255-PA"/>
    </source>
</evidence>
<accession>A0A1B0B558</accession>
<dbReference type="EMBL" id="JXJN01008617">
    <property type="status" value="NOT_ANNOTATED_CDS"/>
    <property type="molecule type" value="Genomic_DNA"/>
</dbReference>
<keyword evidence="3" id="KW-1185">Reference proteome</keyword>
<dbReference type="EnsemblMetazoa" id="GPPI019255-RA">
    <property type="protein sequence ID" value="GPPI019255-PA"/>
    <property type="gene ID" value="GPPI019255"/>
</dbReference>
<keyword evidence="1" id="KW-0472">Membrane</keyword>
<dbReference type="VEuPathDB" id="VectorBase:GPPI019255"/>